<keyword evidence="1" id="KW-1133">Transmembrane helix</keyword>
<name>A0A4D6X7R4_PSEPU</name>
<evidence type="ECO:0000313" key="2">
    <source>
        <dbReference type="EMBL" id="QCI12466.1"/>
    </source>
</evidence>
<sequence>MKLHPAPSPIFPVAPVTMTEILKKTAGLLYSIRYVIPACALTLYVIAGLAYFFVFKYWPTLPEGTQSIILENLSWAATAPM</sequence>
<keyword evidence="1" id="KW-0812">Transmembrane</keyword>
<accession>A0A4D6X7R4</accession>
<dbReference type="Proteomes" id="UP000298551">
    <property type="component" value="Chromosome"/>
</dbReference>
<dbReference type="RefSeq" id="WP_136914623.1">
    <property type="nucleotide sequence ID" value="NZ_CP039371.1"/>
</dbReference>
<organism evidence="2 3">
    <name type="scientific">Pseudomonas putida</name>
    <name type="common">Arthrobacter siderocapsulatus</name>
    <dbReference type="NCBI Taxonomy" id="303"/>
    <lineage>
        <taxon>Bacteria</taxon>
        <taxon>Pseudomonadati</taxon>
        <taxon>Pseudomonadota</taxon>
        <taxon>Gammaproteobacteria</taxon>
        <taxon>Pseudomonadales</taxon>
        <taxon>Pseudomonadaceae</taxon>
        <taxon>Pseudomonas</taxon>
    </lineage>
</organism>
<keyword evidence="1" id="KW-0472">Membrane</keyword>
<dbReference type="AlphaFoldDB" id="A0A4D6X7R4"/>
<evidence type="ECO:0000256" key="1">
    <source>
        <dbReference type="SAM" id="Phobius"/>
    </source>
</evidence>
<dbReference type="OrthoDB" id="7013170at2"/>
<protein>
    <submittedName>
        <fullName evidence="2">Uncharacterized protein</fullName>
    </submittedName>
</protein>
<gene>
    <name evidence="2" type="ORF">E6B08_14310</name>
</gene>
<reference evidence="3" key="1">
    <citation type="submission" date="2019-04" db="EMBL/GenBank/DDBJ databases">
        <title>Genome sequence of Pseudomonas putida 1290, an auxin catabolizing strain.</title>
        <authorList>
            <person name="Laird T.S."/>
            <person name="Leveau J.H.J."/>
        </authorList>
    </citation>
    <scope>NUCLEOTIDE SEQUENCE [LARGE SCALE GENOMIC DNA]</scope>
    <source>
        <strain evidence="3">1290</strain>
    </source>
</reference>
<dbReference type="EMBL" id="CP039371">
    <property type="protein sequence ID" value="QCI12466.1"/>
    <property type="molecule type" value="Genomic_DNA"/>
</dbReference>
<feature type="transmembrane region" description="Helical" evidence="1">
    <location>
        <begin position="34"/>
        <end position="54"/>
    </location>
</feature>
<proteinExistence type="predicted"/>
<evidence type="ECO:0000313" key="3">
    <source>
        <dbReference type="Proteomes" id="UP000298551"/>
    </source>
</evidence>